<comment type="subcellular location">
    <subcellularLocation>
        <location evidence="2">Membrane</location>
        <topology evidence="2">Multi-pass membrane protein</topology>
    </subcellularLocation>
</comment>
<proteinExistence type="inferred from homology"/>
<feature type="domain" description="Peptidase M50" evidence="8">
    <location>
        <begin position="55"/>
        <end position="149"/>
    </location>
</feature>
<organism evidence="9 10">
    <name type="scientific">Kordiimonas lipolytica</name>
    <dbReference type="NCBI Taxonomy" id="1662421"/>
    <lineage>
        <taxon>Bacteria</taxon>
        <taxon>Pseudomonadati</taxon>
        <taxon>Pseudomonadota</taxon>
        <taxon>Alphaproteobacteria</taxon>
        <taxon>Kordiimonadales</taxon>
        <taxon>Kordiimonadaceae</taxon>
        <taxon>Kordiimonas</taxon>
    </lineage>
</organism>
<evidence type="ECO:0000256" key="3">
    <source>
        <dbReference type="ARBA" id="ARBA00007931"/>
    </source>
</evidence>
<evidence type="ECO:0000256" key="2">
    <source>
        <dbReference type="ARBA" id="ARBA00004141"/>
    </source>
</evidence>
<evidence type="ECO:0000256" key="4">
    <source>
        <dbReference type="ARBA" id="ARBA00022692"/>
    </source>
</evidence>
<comment type="similarity">
    <text evidence="3">Belongs to the peptidase M50B family.</text>
</comment>
<keyword evidence="5 7" id="KW-1133">Transmembrane helix</keyword>
<comment type="cofactor">
    <cofactor evidence="1">
        <name>Zn(2+)</name>
        <dbReference type="ChEBI" id="CHEBI:29105"/>
    </cofactor>
</comment>
<dbReference type="InterPro" id="IPR008915">
    <property type="entry name" value="Peptidase_M50"/>
</dbReference>
<evidence type="ECO:0000313" key="9">
    <source>
        <dbReference type="EMBL" id="MFC4347284.1"/>
    </source>
</evidence>
<dbReference type="RefSeq" id="WP_068152603.1">
    <property type="nucleotide sequence ID" value="NZ_JBHSCR010000003.1"/>
</dbReference>
<evidence type="ECO:0000256" key="7">
    <source>
        <dbReference type="SAM" id="Phobius"/>
    </source>
</evidence>
<evidence type="ECO:0000256" key="1">
    <source>
        <dbReference type="ARBA" id="ARBA00001947"/>
    </source>
</evidence>
<keyword evidence="9" id="KW-0378">Hydrolase</keyword>
<feature type="transmembrane region" description="Helical" evidence="7">
    <location>
        <begin position="71"/>
        <end position="92"/>
    </location>
</feature>
<accession>A0ABV8U9H8</accession>
<dbReference type="GO" id="GO:0006508">
    <property type="term" value="P:proteolysis"/>
    <property type="evidence" value="ECO:0007669"/>
    <property type="project" value="UniProtKB-KW"/>
</dbReference>
<dbReference type="Pfam" id="PF02163">
    <property type="entry name" value="Peptidase_M50"/>
    <property type="match status" value="1"/>
</dbReference>
<gene>
    <name evidence="9" type="ORF">ACFO5Q_05455</name>
</gene>
<name>A0ABV8U9H8_9PROT</name>
<keyword evidence="6 7" id="KW-0472">Membrane</keyword>
<dbReference type="EMBL" id="JBHSCR010000003">
    <property type="protein sequence ID" value="MFC4347284.1"/>
    <property type="molecule type" value="Genomic_DNA"/>
</dbReference>
<keyword evidence="10" id="KW-1185">Reference proteome</keyword>
<evidence type="ECO:0000256" key="5">
    <source>
        <dbReference type="ARBA" id="ARBA00022989"/>
    </source>
</evidence>
<keyword evidence="4 7" id="KW-0812">Transmembrane</keyword>
<evidence type="ECO:0000259" key="8">
    <source>
        <dbReference type="Pfam" id="PF02163"/>
    </source>
</evidence>
<protein>
    <submittedName>
        <fullName evidence="9">Site-2 protease family protein</fullName>
    </submittedName>
</protein>
<reference evidence="10" key="1">
    <citation type="journal article" date="2019" name="Int. J. Syst. Evol. Microbiol.">
        <title>The Global Catalogue of Microorganisms (GCM) 10K type strain sequencing project: providing services to taxonomists for standard genome sequencing and annotation.</title>
        <authorList>
            <consortium name="The Broad Institute Genomics Platform"/>
            <consortium name="The Broad Institute Genome Sequencing Center for Infectious Disease"/>
            <person name="Wu L."/>
            <person name="Ma J."/>
        </authorList>
    </citation>
    <scope>NUCLEOTIDE SEQUENCE [LARGE SCALE GENOMIC DNA]</scope>
    <source>
        <strain evidence="10">CGMCC 1.15304</strain>
    </source>
</reference>
<keyword evidence="9" id="KW-0645">Protease</keyword>
<evidence type="ECO:0000256" key="6">
    <source>
        <dbReference type="ARBA" id="ARBA00023136"/>
    </source>
</evidence>
<dbReference type="GO" id="GO:0008233">
    <property type="term" value="F:peptidase activity"/>
    <property type="evidence" value="ECO:0007669"/>
    <property type="project" value="UniProtKB-KW"/>
</dbReference>
<dbReference type="Proteomes" id="UP001595776">
    <property type="component" value="Unassembled WGS sequence"/>
</dbReference>
<sequence>MKITWKTVLSLMLCALVGAVFGAMVARYGDDFLPSLSEMGLNKATIIPLVIISLLIGYFLSILVHELGHMLAGRLVGMRPLAFVVGPFVWSFDKGRQLPSFEVRGFFPGGFAYCLPEHGEQVSRRQYMVFVAGGPIASLLLLVLCALGLGALPALYFFPLMCTLLITAFIGVYNLMPITIAGLHTDGKRFLEALRETAGYRVAVAQFHMSALVIGKTAISSWPDESVKTLIQAPKGSPEWRAGHCFRYYQARDADDHGAARQHLEHMTSDIEGLTAFARDGYVQEKLVFQALYEGGLEEVAPALAKTKPTALQDKHSRHQVRSIAALARGEVGAALSEHAKAVAALPKARFSALTPLTEQDLAQLKRLIDAAS</sequence>
<feature type="transmembrane region" description="Helical" evidence="7">
    <location>
        <begin position="127"/>
        <end position="149"/>
    </location>
</feature>
<evidence type="ECO:0000313" key="10">
    <source>
        <dbReference type="Proteomes" id="UP001595776"/>
    </source>
</evidence>
<comment type="caution">
    <text evidence="9">The sequence shown here is derived from an EMBL/GenBank/DDBJ whole genome shotgun (WGS) entry which is preliminary data.</text>
</comment>
<feature type="transmembrane region" description="Helical" evidence="7">
    <location>
        <begin position="46"/>
        <end position="64"/>
    </location>
</feature>
<feature type="transmembrane region" description="Helical" evidence="7">
    <location>
        <begin position="155"/>
        <end position="176"/>
    </location>
</feature>